<comment type="caution">
    <text evidence="1">The sequence shown here is derived from an EMBL/GenBank/DDBJ whole genome shotgun (WGS) entry which is preliminary data.</text>
</comment>
<dbReference type="Proteomes" id="UP001231649">
    <property type="component" value="Chromosome 8"/>
</dbReference>
<gene>
    <name evidence="1" type="ORF">PYW08_015968</name>
</gene>
<dbReference type="EMBL" id="CM056784">
    <property type="protein sequence ID" value="KAJ8724494.1"/>
    <property type="molecule type" value="Genomic_DNA"/>
</dbReference>
<evidence type="ECO:0000313" key="2">
    <source>
        <dbReference type="Proteomes" id="UP001231649"/>
    </source>
</evidence>
<protein>
    <submittedName>
        <fullName evidence="1">Uncharacterized protein</fullName>
    </submittedName>
</protein>
<keyword evidence="2" id="KW-1185">Reference proteome</keyword>
<evidence type="ECO:0000313" key="1">
    <source>
        <dbReference type="EMBL" id="KAJ8724494.1"/>
    </source>
</evidence>
<organism evidence="1 2">
    <name type="scientific">Mythimna loreyi</name>
    <dbReference type="NCBI Taxonomy" id="667449"/>
    <lineage>
        <taxon>Eukaryota</taxon>
        <taxon>Metazoa</taxon>
        <taxon>Ecdysozoa</taxon>
        <taxon>Arthropoda</taxon>
        <taxon>Hexapoda</taxon>
        <taxon>Insecta</taxon>
        <taxon>Pterygota</taxon>
        <taxon>Neoptera</taxon>
        <taxon>Endopterygota</taxon>
        <taxon>Lepidoptera</taxon>
        <taxon>Glossata</taxon>
        <taxon>Ditrysia</taxon>
        <taxon>Noctuoidea</taxon>
        <taxon>Noctuidae</taxon>
        <taxon>Noctuinae</taxon>
        <taxon>Hadenini</taxon>
        <taxon>Mythimna</taxon>
    </lineage>
</organism>
<proteinExistence type="predicted"/>
<accession>A0ACC2QUR5</accession>
<name>A0ACC2QUR5_9NEOP</name>
<sequence length="758" mass="84158">MSKFPDKKMSGSCVETPEAPAWLSKLESQREKLSKARLGHDSGAGAPCNSCGPSCPGLDLHFWRKVCRSCHCSKDVHDVQDDDLSGWAQFELLGTARPKKASMPLIKIRGVTDKPVKLDWVPPNASTELVSEYMSCLGSLAPVSGSDAARRRRAQLRTQLPPHDVAPAVRQHASDFEKSEHTEYITRIKDHVVGMGNVVRVAPLQNGDVFSVESSKIHSAPKSYALPLKISNVSRGVKYNIVPKNASDKKLVLDTQGNVVSSAANLPDYKSSPILSRIVKDKLHVMRIESDRIKSAVEHGPVYDKLFKNLEDLNMPVEHDVYLQPIKLFREEYNNNPQFKDETNEFSSKSLGAQIMPDLWSNSNNNVIGTAKLMDSRIQKGTIFAPNGEIWSWKHEPVTPEHSGTLCSTKINPQYSTVTKPINQVEPQQTAPLREYLRSHSEDDLPPPPLPNYSTYPGAVPPAPGSGQPPSSADWNNQPLDNMHPVGENADYLALAPNYENPDQIIDQLADMSLSPAEVEFNRKLYNEGVPCQRCAKSMFAGEVAVKAERAGHEAIWHPQCFTCSKCNELLADLVYFFYKDEIYCARDLADVLEIPRCAGCDELIFTRPYTAAEGRAFHVQHFCCYHCDAPLGGKKYVPDDKTGLPICLQCYDQFYAERCRACSGVIGPEQQGVSWGNTHWHADCFICSGRMCGKSLLSGRFVVKQEMPFCSVPCVQSRIKIVSLKEHNIGHNDISHSIYPGGLETPVYPVTSTIYKG</sequence>
<reference evidence="1" key="1">
    <citation type="submission" date="2023-03" db="EMBL/GenBank/DDBJ databases">
        <title>Chromosome-level genomes of two armyworms, Mythimna separata and Mythimna loreyi, provide insights into the biosynthesis and reception of sex pheromones.</title>
        <authorList>
            <person name="Zhao H."/>
        </authorList>
    </citation>
    <scope>NUCLEOTIDE SEQUENCE</scope>
    <source>
        <strain evidence="1">BeijingLab</strain>
    </source>
</reference>